<accession>A0A6C0APC1</accession>
<reference evidence="1" key="1">
    <citation type="journal article" date="2020" name="Nature">
        <title>Giant virus diversity and host interactions through global metagenomics.</title>
        <authorList>
            <person name="Schulz F."/>
            <person name="Roux S."/>
            <person name="Paez-Espino D."/>
            <person name="Jungbluth S."/>
            <person name="Walsh D.A."/>
            <person name="Denef V.J."/>
            <person name="McMahon K.D."/>
            <person name="Konstantinidis K.T."/>
            <person name="Eloe-Fadrosh E.A."/>
            <person name="Kyrpides N.C."/>
            <person name="Woyke T."/>
        </authorList>
    </citation>
    <scope>NUCLEOTIDE SEQUENCE</scope>
    <source>
        <strain evidence="1">GVMAG-S-1101164-72</strain>
    </source>
</reference>
<evidence type="ECO:0000313" key="1">
    <source>
        <dbReference type="EMBL" id="QHS81657.1"/>
    </source>
</evidence>
<dbReference type="AlphaFoldDB" id="A0A6C0APC1"/>
<organism evidence="1">
    <name type="scientific">viral metagenome</name>
    <dbReference type="NCBI Taxonomy" id="1070528"/>
    <lineage>
        <taxon>unclassified sequences</taxon>
        <taxon>metagenomes</taxon>
        <taxon>organismal metagenomes</taxon>
    </lineage>
</organism>
<proteinExistence type="predicted"/>
<name>A0A6C0APC1_9ZZZZ</name>
<dbReference type="EMBL" id="MN740759">
    <property type="protein sequence ID" value="QHS81657.1"/>
    <property type="molecule type" value="Genomic_DNA"/>
</dbReference>
<sequence>MYRSGPPSVKAALFSQKNRETLQQLLIQDFQKRQNQALNGKQLDRLERALDHYVEQVYGTQGEQPLPVLNREVLKITAQDFSKYLQRQNVVQVAQAVDQSPTQTVMNQSLYMDTARRFDQLQTDRQEVKALPPPPPDFRVSLDDEEAPSSASLYEMAKKQREAEAQRLLNSGKDAMERIDPGLNKRIQADDLFRSGQLSQNKATDMALANRQSSIQPLDMPLIIPPDGRELAMAALSPLVLVENPGPRGLGDANGNPTTTIPSFLSPQKNNLPQDYIIRQENTVAYKEIENNLFVYSADRDWMKNVSENRYNFSVTFDPGNNGQGYYPQVRVQQKFKNITRIEFVKAILPIEGLDVLIEPTKSVATNITAYQNTVLSLPFVSVNIPELENNNFGSDNFIDRAFSVIQYDQNWQPNLSTSIIDPSSNQTNDSRGFTSLVPRYLKCQKVYAPTPLSTLQRLSISLLRPNGQSVSLMADTFDISGIFAGSNTAFSGTKSLYNQNDGASPGANPYYIFINTSTYFSRFQVNVGDTIQIGNFDFSNNTTRTSQDFTTWINQPSGFLVAGIGNNSSGTYADGPNSVGYANYIIIQAKHLDPTTGSVGLSPYGGVNGSILSYIGTTIAPLASPPRRLINLSRQTQLVFRVITREMDPVAGLRPDNM</sequence>
<protein>
    <submittedName>
        <fullName evidence="1">Uncharacterized protein</fullName>
    </submittedName>
</protein>